<name>A0A1I4HIP5_9RHOB</name>
<dbReference type="CDD" id="cd07185">
    <property type="entry name" value="OmpA_C-like"/>
    <property type="match status" value="1"/>
</dbReference>
<evidence type="ECO:0000259" key="10">
    <source>
        <dbReference type="PROSITE" id="PS51123"/>
    </source>
</evidence>
<dbReference type="GO" id="GO:0051301">
    <property type="term" value="P:cell division"/>
    <property type="evidence" value="ECO:0007669"/>
    <property type="project" value="UniProtKB-UniRule"/>
</dbReference>
<keyword evidence="6 8" id="KW-0449">Lipoprotein</keyword>
<evidence type="ECO:0000256" key="4">
    <source>
        <dbReference type="ARBA" id="ARBA00023139"/>
    </source>
</evidence>
<dbReference type="Proteomes" id="UP000199144">
    <property type="component" value="Unassembled WGS sequence"/>
</dbReference>
<dbReference type="PROSITE" id="PS51257">
    <property type="entry name" value="PROKAR_LIPOPROTEIN"/>
    <property type="match status" value="1"/>
</dbReference>
<evidence type="ECO:0000256" key="7">
    <source>
        <dbReference type="ARBA" id="ARBA00023306"/>
    </source>
</evidence>
<keyword evidence="7 8" id="KW-0131">Cell cycle</keyword>
<keyword evidence="2 8" id="KW-0732">Signal</keyword>
<protein>
    <recommendedName>
        <fullName evidence="8">Peptidoglycan-associated lipoprotein</fullName>
        <shortName evidence="8">PAL</shortName>
    </recommendedName>
</protein>
<feature type="signal peptide" evidence="9">
    <location>
        <begin position="1"/>
        <end position="17"/>
    </location>
</feature>
<comment type="subcellular location">
    <subcellularLocation>
        <location evidence="8">Cell outer membrane</location>
        <topology evidence="8">Lipid-anchor</topology>
    </subcellularLocation>
</comment>
<evidence type="ECO:0000313" key="11">
    <source>
        <dbReference type="EMBL" id="SFL41401.1"/>
    </source>
</evidence>
<proteinExistence type="inferred from homology"/>
<dbReference type="PRINTS" id="PR01021">
    <property type="entry name" value="OMPADOMAIN"/>
</dbReference>
<dbReference type="STRING" id="254406.SAMN04488042_101103"/>
<sequence length="170" mass="18121">MSIFNKAALVAMGLTLAACSNNDMFGGEDQYNSGNSGATAEAGSVDDPTSIAHFQQVVGDRVLFEVDQSTLSEQGRLTVLSQANWLMANPEYTAVIEGHADEQGTREYNLALGARRASAVRELMVAQGVAGNRLRTVSYGKERPIEICSEESCYAQNRRAVTVLAAGLTG</sequence>
<dbReference type="InterPro" id="IPR036737">
    <property type="entry name" value="OmpA-like_sf"/>
</dbReference>
<evidence type="ECO:0000256" key="3">
    <source>
        <dbReference type="ARBA" id="ARBA00023136"/>
    </source>
</evidence>
<dbReference type="GO" id="GO:0009279">
    <property type="term" value="C:cell outer membrane"/>
    <property type="evidence" value="ECO:0007669"/>
    <property type="project" value="UniProtKB-SubCell"/>
</dbReference>
<accession>A0A1I4HIP5</accession>
<keyword evidence="3 8" id="KW-0472">Membrane</keyword>
<dbReference type="InterPro" id="IPR006690">
    <property type="entry name" value="OMPA-like_CS"/>
</dbReference>
<keyword evidence="12" id="KW-1185">Reference proteome</keyword>
<dbReference type="Gene3D" id="3.30.1330.60">
    <property type="entry name" value="OmpA-like domain"/>
    <property type="match status" value="1"/>
</dbReference>
<feature type="domain" description="OmpA-like" evidence="10">
    <location>
        <begin position="51"/>
        <end position="168"/>
    </location>
</feature>
<evidence type="ECO:0000256" key="2">
    <source>
        <dbReference type="ARBA" id="ARBA00022729"/>
    </source>
</evidence>
<dbReference type="InterPro" id="IPR050330">
    <property type="entry name" value="Bact_OuterMem_StrucFunc"/>
</dbReference>
<dbReference type="OrthoDB" id="9809164at2"/>
<evidence type="ECO:0000256" key="6">
    <source>
        <dbReference type="ARBA" id="ARBA00023288"/>
    </source>
</evidence>
<evidence type="ECO:0000256" key="5">
    <source>
        <dbReference type="ARBA" id="ARBA00023237"/>
    </source>
</evidence>
<feature type="chain" id="PRO_5011601257" description="Peptidoglycan-associated lipoprotein" evidence="9">
    <location>
        <begin position="18"/>
        <end position="170"/>
    </location>
</feature>
<keyword evidence="4 8" id="KW-0564">Palmitate</keyword>
<dbReference type="Pfam" id="PF00691">
    <property type="entry name" value="OmpA"/>
    <property type="match status" value="1"/>
</dbReference>
<dbReference type="InterPro" id="IPR006665">
    <property type="entry name" value="OmpA-like"/>
</dbReference>
<gene>
    <name evidence="8" type="primary">pal</name>
    <name evidence="11" type="ORF">SAMN04488042_101103</name>
</gene>
<dbReference type="InterPro" id="IPR039001">
    <property type="entry name" value="Pal"/>
</dbReference>
<organism evidence="11 12">
    <name type="scientific">Shimia aestuarii</name>
    <dbReference type="NCBI Taxonomy" id="254406"/>
    <lineage>
        <taxon>Bacteria</taxon>
        <taxon>Pseudomonadati</taxon>
        <taxon>Pseudomonadota</taxon>
        <taxon>Alphaproteobacteria</taxon>
        <taxon>Rhodobacterales</taxon>
        <taxon>Roseobacteraceae</taxon>
    </lineage>
</organism>
<comment type="similarity">
    <text evidence="8">Belongs to the Pal lipoprotein family.</text>
</comment>
<dbReference type="HAMAP" id="MF_02204">
    <property type="entry name" value="Pal"/>
    <property type="match status" value="1"/>
</dbReference>
<evidence type="ECO:0000256" key="9">
    <source>
        <dbReference type="SAM" id="SignalP"/>
    </source>
</evidence>
<dbReference type="RefSeq" id="WP_093090002.1">
    <property type="nucleotide sequence ID" value="NZ_FOTQ01000001.1"/>
</dbReference>
<reference evidence="11 12" key="1">
    <citation type="submission" date="2016-10" db="EMBL/GenBank/DDBJ databases">
        <authorList>
            <person name="de Groot N.N."/>
        </authorList>
    </citation>
    <scope>NUCLEOTIDE SEQUENCE [LARGE SCALE GENOMIC DNA]</scope>
    <source>
        <strain evidence="11 12">DSM 15283</strain>
    </source>
</reference>
<comment type="subunit">
    <text evidence="8">The Tol-Pal system is composed of five core proteins: the inner membrane proteins TolA, TolQ and TolR, the periplasmic protein TolB and the outer membrane protein Pal. They form a network linking the inner and outer membranes and the peptidoglycan layer.</text>
</comment>
<dbReference type="PANTHER" id="PTHR30329">
    <property type="entry name" value="STATOR ELEMENT OF FLAGELLAR MOTOR COMPLEX"/>
    <property type="match status" value="1"/>
</dbReference>
<dbReference type="InterPro" id="IPR006664">
    <property type="entry name" value="OMP_bac"/>
</dbReference>
<evidence type="ECO:0000313" key="12">
    <source>
        <dbReference type="Proteomes" id="UP000199144"/>
    </source>
</evidence>
<evidence type="ECO:0000256" key="8">
    <source>
        <dbReference type="HAMAP-Rule" id="MF_02204"/>
    </source>
</evidence>
<dbReference type="NCBIfam" id="TIGR02802">
    <property type="entry name" value="Pal_lipo"/>
    <property type="match status" value="1"/>
</dbReference>
<dbReference type="PROSITE" id="PS51123">
    <property type="entry name" value="OMPA_2"/>
    <property type="match status" value="1"/>
</dbReference>
<dbReference type="PROSITE" id="PS01068">
    <property type="entry name" value="OMPA_1"/>
    <property type="match status" value="1"/>
</dbReference>
<evidence type="ECO:0000256" key="1">
    <source>
        <dbReference type="ARBA" id="ARBA00022618"/>
    </source>
</evidence>
<keyword evidence="1 8" id="KW-0132">Cell division</keyword>
<keyword evidence="5 8" id="KW-0998">Cell outer membrane</keyword>
<dbReference type="EMBL" id="FOTQ01000001">
    <property type="protein sequence ID" value="SFL41401.1"/>
    <property type="molecule type" value="Genomic_DNA"/>
</dbReference>
<dbReference type="SUPFAM" id="SSF103088">
    <property type="entry name" value="OmpA-like"/>
    <property type="match status" value="1"/>
</dbReference>
<dbReference type="PANTHER" id="PTHR30329:SF21">
    <property type="entry name" value="LIPOPROTEIN YIAD-RELATED"/>
    <property type="match status" value="1"/>
</dbReference>
<dbReference type="AlphaFoldDB" id="A0A1I4HIP5"/>
<comment type="function">
    <text evidence="8">Part of the Tol-Pal system, which plays a role in outer membrane invagination during cell division and is important for maintaining outer membrane integrity.</text>
</comment>
<dbReference type="InterPro" id="IPR014169">
    <property type="entry name" value="Pal_lipo_C"/>
</dbReference>